<gene>
    <name evidence="3" type="ORF">ACFFGH_01710</name>
</gene>
<proteinExistence type="predicted"/>
<feature type="domain" description="TadE-like" evidence="2">
    <location>
        <begin position="15"/>
        <end position="57"/>
    </location>
</feature>
<evidence type="ECO:0000256" key="1">
    <source>
        <dbReference type="SAM" id="Phobius"/>
    </source>
</evidence>
<evidence type="ECO:0000313" key="3">
    <source>
        <dbReference type="EMBL" id="MFC0676567.1"/>
    </source>
</evidence>
<dbReference type="InterPro" id="IPR012495">
    <property type="entry name" value="TadE-like_dom"/>
</dbReference>
<keyword evidence="1" id="KW-0472">Membrane</keyword>
<evidence type="ECO:0000313" key="4">
    <source>
        <dbReference type="Proteomes" id="UP001589896"/>
    </source>
</evidence>
<dbReference type="RefSeq" id="WP_386664272.1">
    <property type="nucleotide sequence ID" value="NZ_JBHLTG010000001.1"/>
</dbReference>
<feature type="transmembrane region" description="Helical" evidence="1">
    <location>
        <begin position="21"/>
        <end position="42"/>
    </location>
</feature>
<dbReference type="EMBL" id="JBHLTG010000001">
    <property type="protein sequence ID" value="MFC0676567.1"/>
    <property type="molecule type" value="Genomic_DNA"/>
</dbReference>
<keyword evidence="4" id="KW-1185">Reference proteome</keyword>
<keyword evidence="1" id="KW-1133">Transmembrane helix</keyword>
<dbReference type="Pfam" id="PF07811">
    <property type="entry name" value="TadE"/>
    <property type="match status" value="1"/>
</dbReference>
<comment type="caution">
    <text evidence="3">The sequence shown here is derived from an EMBL/GenBank/DDBJ whole genome shotgun (WGS) entry which is preliminary data.</text>
</comment>
<sequence length="225" mass="24931">MTRRLRGPARRLATGQGMVEFAIVVPVLMFLILSVVQLVLLYRAKATVDYAALEAARAGAVHGASKDKIEAGFARGITPLFATDSSVGGAMAAWGRAKGETWRYADIEIISPSRAAWNEFRELQHDGRYALPNDSLAFRSNRVGRSGVNVQDANVLKIKVTYRYPLVVPFVGWVLKGKSERIKVDSPVERARMQALMYDDRLPIESYAIVRMQSPIGERAAQRLP</sequence>
<accession>A0ABV6RHV7</accession>
<organism evidence="3 4">
    <name type="scientific">Lysobacter korlensis</name>
    <dbReference type="NCBI Taxonomy" id="553636"/>
    <lineage>
        <taxon>Bacteria</taxon>
        <taxon>Pseudomonadati</taxon>
        <taxon>Pseudomonadota</taxon>
        <taxon>Gammaproteobacteria</taxon>
        <taxon>Lysobacterales</taxon>
        <taxon>Lysobacteraceae</taxon>
        <taxon>Lysobacter</taxon>
    </lineage>
</organism>
<reference evidence="3 4" key="1">
    <citation type="submission" date="2024-09" db="EMBL/GenBank/DDBJ databases">
        <authorList>
            <person name="Sun Q."/>
            <person name="Mori K."/>
        </authorList>
    </citation>
    <scope>NUCLEOTIDE SEQUENCE [LARGE SCALE GENOMIC DNA]</scope>
    <source>
        <strain evidence="3 4">KCTC 23076</strain>
    </source>
</reference>
<dbReference type="Proteomes" id="UP001589896">
    <property type="component" value="Unassembled WGS sequence"/>
</dbReference>
<name>A0ABV6RHV7_9GAMM</name>
<protein>
    <submittedName>
        <fullName evidence="3">TadE family protein</fullName>
    </submittedName>
</protein>
<keyword evidence="1" id="KW-0812">Transmembrane</keyword>
<evidence type="ECO:0000259" key="2">
    <source>
        <dbReference type="Pfam" id="PF07811"/>
    </source>
</evidence>